<feature type="region of interest" description="Disordered" evidence="1">
    <location>
        <begin position="261"/>
        <end position="291"/>
    </location>
</feature>
<reference evidence="3 4" key="1">
    <citation type="submission" date="2020-08" db="EMBL/GenBank/DDBJ databases">
        <title>Genome public.</title>
        <authorList>
            <person name="Liu C."/>
            <person name="Sun Q."/>
        </authorList>
    </citation>
    <scope>NUCLEOTIDE SEQUENCE [LARGE SCALE GENOMIC DNA]</scope>
    <source>
        <strain evidence="3 4">BX17</strain>
    </source>
</reference>
<feature type="transmembrane region" description="Helical" evidence="2">
    <location>
        <begin position="145"/>
        <end position="170"/>
    </location>
</feature>
<feature type="transmembrane region" description="Helical" evidence="2">
    <location>
        <begin position="59"/>
        <end position="83"/>
    </location>
</feature>
<evidence type="ECO:0000313" key="4">
    <source>
        <dbReference type="Proteomes" id="UP000652847"/>
    </source>
</evidence>
<dbReference type="PANTHER" id="PTHR40076:SF1">
    <property type="entry name" value="MEMBRANE PROTEIN"/>
    <property type="match status" value="1"/>
</dbReference>
<dbReference type="Proteomes" id="UP000652847">
    <property type="component" value="Unassembled WGS sequence"/>
</dbReference>
<keyword evidence="4" id="KW-1185">Reference proteome</keyword>
<dbReference type="AlphaFoldDB" id="A0A8I0AD53"/>
<protein>
    <submittedName>
        <fullName evidence="3">DUF975 family protein</fullName>
    </submittedName>
</protein>
<feature type="transmembrane region" description="Helical" evidence="2">
    <location>
        <begin position="21"/>
        <end position="47"/>
    </location>
</feature>
<proteinExistence type="predicted"/>
<dbReference type="PANTHER" id="PTHR40076">
    <property type="entry name" value="MEMBRANE PROTEIN-RELATED"/>
    <property type="match status" value="1"/>
</dbReference>
<keyword evidence="2" id="KW-0812">Transmembrane</keyword>
<evidence type="ECO:0000256" key="2">
    <source>
        <dbReference type="SAM" id="Phobius"/>
    </source>
</evidence>
<organism evidence="3 4">
    <name type="scientific">Blautia segnis</name>
    <dbReference type="NCBI Taxonomy" id="2763030"/>
    <lineage>
        <taxon>Bacteria</taxon>
        <taxon>Bacillati</taxon>
        <taxon>Bacillota</taxon>
        <taxon>Clostridia</taxon>
        <taxon>Lachnospirales</taxon>
        <taxon>Lachnospiraceae</taxon>
        <taxon>Blautia</taxon>
    </lineage>
</organism>
<comment type="caution">
    <text evidence="3">The sequence shown here is derived from an EMBL/GenBank/DDBJ whole genome shotgun (WGS) entry which is preliminary data.</text>
</comment>
<keyword evidence="2" id="KW-1133">Transmembrane helix</keyword>
<name>A0A8I0AD53_9FIRM</name>
<gene>
    <name evidence="3" type="ORF">H8S54_15465</name>
</gene>
<feature type="transmembrane region" description="Helical" evidence="2">
    <location>
        <begin position="199"/>
        <end position="222"/>
    </location>
</feature>
<evidence type="ECO:0000313" key="3">
    <source>
        <dbReference type="EMBL" id="MBC5652465.1"/>
    </source>
</evidence>
<sequence length="291" mass="32618">MKKRRTKEIKQQAKMALQGHLGTVILGLLAVYGLNMLGTILSTTLFSGTSVLDLVLSEVFLLVVSLIVGIITAGFGYMLLNISRGKEFSLGDLGYFFRNQPDRVIIAGFVLALIQVITAIPYYYVSYTTDPGLTVEEQLQWFSTIFVLLAVSTLLNFLISIPFAMTYFLMADDPDLGGIQGLKESARLMKGNMWRYIKLNLSFVPLLFLSVFTFYIALFWIMPYMEMSLVTFYRDLNGELDHRLPGDGYYGGSGSFYNGYNAGSDDPGNGYDSENQSGYRNDREDDYNSEA</sequence>
<accession>A0A8I0AD53</accession>
<evidence type="ECO:0000256" key="1">
    <source>
        <dbReference type="SAM" id="MobiDB-lite"/>
    </source>
</evidence>
<dbReference type="RefSeq" id="WP_021925692.1">
    <property type="nucleotide sequence ID" value="NZ_JACOOT010000036.1"/>
</dbReference>
<dbReference type="EMBL" id="JACOOT010000036">
    <property type="protein sequence ID" value="MBC5652465.1"/>
    <property type="molecule type" value="Genomic_DNA"/>
</dbReference>
<keyword evidence="2" id="KW-0472">Membrane</keyword>
<dbReference type="Pfam" id="PF06161">
    <property type="entry name" value="DUF975"/>
    <property type="match status" value="1"/>
</dbReference>
<dbReference type="InterPro" id="IPR010380">
    <property type="entry name" value="DUF975"/>
</dbReference>
<feature type="transmembrane region" description="Helical" evidence="2">
    <location>
        <begin position="104"/>
        <end position="125"/>
    </location>
</feature>